<evidence type="ECO:0000256" key="1">
    <source>
        <dbReference type="SAM" id="MobiDB-lite"/>
    </source>
</evidence>
<protein>
    <submittedName>
        <fullName evidence="2">Uncharacterized protein</fullName>
    </submittedName>
</protein>
<feature type="region of interest" description="Disordered" evidence="1">
    <location>
        <begin position="194"/>
        <end position="287"/>
    </location>
</feature>
<reference evidence="2 3" key="1">
    <citation type="submission" date="2014-02" db="EMBL/GenBank/DDBJ databases">
        <title>The genome sequence of the entomopathogenic fungus Metarhizium robertsii ARSEF 2575.</title>
        <authorList>
            <person name="Giuliano Garisto Donzelli B."/>
            <person name="Roe B.A."/>
            <person name="Macmil S.L."/>
            <person name="Krasnoff S.B."/>
            <person name="Gibson D.M."/>
        </authorList>
    </citation>
    <scope>NUCLEOTIDE SEQUENCE [LARGE SCALE GENOMIC DNA]</scope>
    <source>
        <strain evidence="2 3">ARSEF 2575</strain>
    </source>
</reference>
<name>A0A0A1US60_9HYPO</name>
<dbReference type="eggNOG" id="ENOG502RMNA">
    <property type="taxonomic scope" value="Eukaryota"/>
</dbReference>
<evidence type="ECO:0000313" key="2">
    <source>
        <dbReference type="EMBL" id="EXU99098.1"/>
    </source>
</evidence>
<evidence type="ECO:0000313" key="3">
    <source>
        <dbReference type="Proteomes" id="UP000030151"/>
    </source>
</evidence>
<dbReference type="SUPFAM" id="SSF56399">
    <property type="entry name" value="ADP-ribosylation"/>
    <property type="match status" value="1"/>
</dbReference>
<dbReference type="Gene3D" id="3.90.210.10">
    <property type="entry name" value="Heat-Labile Enterotoxin, subunit A"/>
    <property type="match status" value="1"/>
</dbReference>
<gene>
    <name evidence="2" type="ORF">X797_007821</name>
</gene>
<accession>A0A0A1US60</accession>
<feature type="compositionally biased region" description="Basic residues" evidence="1">
    <location>
        <begin position="265"/>
        <end position="279"/>
    </location>
</feature>
<feature type="compositionally biased region" description="Acidic residues" evidence="1">
    <location>
        <begin position="225"/>
        <end position="242"/>
    </location>
</feature>
<sequence length="287" mass="31907">MINDRARKGSPAAAKIGNIARYISSLPSVGFTYAATAWASLGALESSIRQLKGQIGQLEDVTNKHSPILDRDKASTFFVGDFRDPTVVFREGLQPGFDTGLDDAAVATTPEDVFVSPSHEESIDMSFFQQESEAQTGFVYQVTLQGLPQGHWLHDTNRNDAEETADLFVVPGAIPPKNIQGVYIYHKDGSGLPVKTKWIPNKNPSDPPRPRKRQTKKPCVPIDPNDVDPEDDDTPVVDEDGTVQEPKDPRCFTNYHGSVKDRERDKKKRKKPGSSWRRRNCLDASEM</sequence>
<dbReference type="AlphaFoldDB" id="A0A0A1US60"/>
<dbReference type="EMBL" id="JELW01000021">
    <property type="protein sequence ID" value="EXU99098.1"/>
    <property type="molecule type" value="Genomic_DNA"/>
</dbReference>
<dbReference type="Proteomes" id="UP000030151">
    <property type="component" value="Unassembled WGS sequence"/>
</dbReference>
<dbReference type="HOGENOM" id="CLU_1050025_0_0_1"/>
<organism evidence="2 3">
    <name type="scientific">Metarhizium robertsii</name>
    <dbReference type="NCBI Taxonomy" id="568076"/>
    <lineage>
        <taxon>Eukaryota</taxon>
        <taxon>Fungi</taxon>
        <taxon>Dikarya</taxon>
        <taxon>Ascomycota</taxon>
        <taxon>Pezizomycotina</taxon>
        <taxon>Sordariomycetes</taxon>
        <taxon>Hypocreomycetidae</taxon>
        <taxon>Hypocreales</taxon>
        <taxon>Clavicipitaceae</taxon>
        <taxon>Metarhizium</taxon>
    </lineage>
</organism>
<proteinExistence type="predicted"/>
<dbReference type="OrthoDB" id="4940128at2759"/>
<comment type="caution">
    <text evidence="2">The sequence shown here is derived from an EMBL/GenBank/DDBJ whole genome shotgun (WGS) entry which is preliminary data.</text>
</comment>